<dbReference type="SMART" id="SM00382">
    <property type="entry name" value="AAA"/>
    <property type="match status" value="1"/>
</dbReference>
<keyword evidence="3" id="KW-0547">Nucleotide-binding</keyword>
<dbReference type="InterPro" id="IPR003593">
    <property type="entry name" value="AAA+_ATPase"/>
</dbReference>
<name>A0A1V2H1B8_9PROT</name>
<dbReference type="GO" id="GO:0005524">
    <property type="term" value="F:ATP binding"/>
    <property type="evidence" value="ECO:0007669"/>
    <property type="project" value="UniProtKB-KW"/>
</dbReference>
<dbReference type="InterPro" id="IPR027417">
    <property type="entry name" value="P-loop_NTPase"/>
</dbReference>
<dbReference type="OrthoDB" id="9802264at2"/>
<evidence type="ECO:0000313" key="6">
    <source>
        <dbReference type="EMBL" id="ONG50398.1"/>
    </source>
</evidence>
<feature type="domain" description="ABC transporter" evidence="5">
    <location>
        <begin position="2"/>
        <end position="237"/>
    </location>
</feature>
<protein>
    <submittedName>
        <fullName evidence="6">ABC transporter</fullName>
    </submittedName>
</protein>
<evidence type="ECO:0000256" key="1">
    <source>
        <dbReference type="ARBA" id="ARBA00005417"/>
    </source>
</evidence>
<evidence type="ECO:0000256" key="4">
    <source>
        <dbReference type="ARBA" id="ARBA00022840"/>
    </source>
</evidence>
<accession>A0A1V2H1B8</accession>
<dbReference type="GO" id="GO:0016887">
    <property type="term" value="F:ATP hydrolysis activity"/>
    <property type="evidence" value="ECO:0007669"/>
    <property type="project" value="InterPro"/>
</dbReference>
<evidence type="ECO:0000256" key="2">
    <source>
        <dbReference type="ARBA" id="ARBA00022448"/>
    </source>
</evidence>
<gene>
    <name evidence="6" type="ORF">BKE38_18420</name>
</gene>
<comment type="caution">
    <text evidence="6">The sequence shown here is derived from an EMBL/GenBank/DDBJ whole genome shotgun (WGS) entry which is preliminary data.</text>
</comment>
<dbReference type="GO" id="GO:0015697">
    <property type="term" value="P:quaternary ammonium group transport"/>
    <property type="evidence" value="ECO:0007669"/>
    <property type="project" value="UniProtKB-ARBA"/>
</dbReference>
<proteinExistence type="inferred from homology"/>
<evidence type="ECO:0000259" key="5">
    <source>
        <dbReference type="PROSITE" id="PS50893"/>
    </source>
</evidence>
<organism evidence="6 7">
    <name type="scientific">Teichococcus deserti</name>
    <dbReference type="NCBI Taxonomy" id="1817963"/>
    <lineage>
        <taxon>Bacteria</taxon>
        <taxon>Pseudomonadati</taxon>
        <taxon>Pseudomonadota</taxon>
        <taxon>Alphaproteobacteria</taxon>
        <taxon>Acetobacterales</taxon>
        <taxon>Roseomonadaceae</taxon>
        <taxon>Roseomonas</taxon>
    </lineage>
</organism>
<dbReference type="InterPro" id="IPR003439">
    <property type="entry name" value="ABC_transporter-like_ATP-bd"/>
</dbReference>
<comment type="similarity">
    <text evidence="1">Belongs to the ABC transporter superfamily.</text>
</comment>
<dbReference type="SUPFAM" id="SSF52540">
    <property type="entry name" value="P-loop containing nucleoside triphosphate hydrolases"/>
    <property type="match status" value="1"/>
</dbReference>
<reference evidence="6 7" key="1">
    <citation type="submission" date="2016-10" db="EMBL/GenBank/DDBJ databases">
        <title>Draft Genome sequence of Roseomonas sp. strain M3.</title>
        <authorList>
            <person name="Subhash Y."/>
            <person name="Lee S."/>
        </authorList>
    </citation>
    <scope>NUCLEOTIDE SEQUENCE [LARGE SCALE GENOMIC DNA]</scope>
    <source>
        <strain evidence="6 7">M3</strain>
    </source>
</reference>
<dbReference type="FunFam" id="3.40.50.300:FF:000425">
    <property type="entry name" value="Probable ABC transporter, ATP-binding subunit"/>
    <property type="match status" value="1"/>
</dbReference>
<dbReference type="Proteomes" id="UP000188879">
    <property type="component" value="Unassembled WGS sequence"/>
</dbReference>
<dbReference type="InterPro" id="IPR017871">
    <property type="entry name" value="ABC_transporter-like_CS"/>
</dbReference>
<evidence type="ECO:0000313" key="7">
    <source>
        <dbReference type="Proteomes" id="UP000188879"/>
    </source>
</evidence>
<keyword evidence="2" id="KW-0813">Transport</keyword>
<keyword evidence="7" id="KW-1185">Reference proteome</keyword>
<sequence length="305" mass="32748">MIRFEAVSRRFGQGRPAVDRVTLEVPAGQIGVLLGESGSGKSTLLRMANRLVEPDAGRVLVAGRDIAGQPVEELRRGIGYVIQSVGLFPHWTVARNIATVPRLLGWEASRIAARVDALLRLVNLPPEEFRDRLPAELSGGQAQRIGLARALAADPPLLLMDEPFSALDPGTRRDLQAELRRIHAETGKTILFVTHDVEEALVLADRLAVLDHGRLLAEGVPRDLLADGAGPEIRRLFGESGLALHRLATRAAAALATPGDAASLPALPEGATQKDALLLMLEQGARAVAVAPDALLRWDDLVRAR</sequence>
<evidence type="ECO:0000256" key="3">
    <source>
        <dbReference type="ARBA" id="ARBA00022741"/>
    </source>
</evidence>
<dbReference type="PANTHER" id="PTHR43117:SF5">
    <property type="entry name" value="GLYCINE BETAINE UPTAKE SYSTEM ATP-BINDING PROTEIN YEHX"/>
    <property type="match status" value="1"/>
</dbReference>
<dbReference type="RefSeq" id="WP_076958781.1">
    <property type="nucleotide sequence ID" value="NZ_MLCO01000190.1"/>
</dbReference>
<dbReference type="PROSITE" id="PS50893">
    <property type="entry name" value="ABC_TRANSPORTER_2"/>
    <property type="match status" value="1"/>
</dbReference>
<dbReference type="PANTHER" id="PTHR43117">
    <property type="entry name" value="OSMOPROTECTANT IMPORT ATP-BINDING PROTEIN OSMV"/>
    <property type="match status" value="1"/>
</dbReference>
<dbReference type="Pfam" id="PF00005">
    <property type="entry name" value="ABC_tran"/>
    <property type="match status" value="1"/>
</dbReference>
<dbReference type="AlphaFoldDB" id="A0A1V2H1B8"/>
<dbReference type="Gene3D" id="3.40.50.300">
    <property type="entry name" value="P-loop containing nucleotide triphosphate hydrolases"/>
    <property type="match status" value="1"/>
</dbReference>
<dbReference type="EMBL" id="MLCO01000190">
    <property type="protein sequence ID" value="ONG50398.1"/>
    <property type="molecule type" value="Genomic_DNA"/>
</dbReference>
<keyword evidence="4" id="KW-0067">ATP-binding</keyword>
<dbReference type="PROSITE" id="PS00211">
    <property type="entry name" value="ABC_TRANSPORTER_1"/>
    <property type="match status" value="1"/>
</dbReference>